<evidence type="ECO:0000313" key="1">
    <source>
        <dbReference type="EMBL" id="KAG5166242.1"/>
    </source>
</evidence>
<protein>
    <submittedName>
        <fullName evidence="1">Uncharacterized protein</fullName>
    </submittedName>
</protein>
<comment type="caution">
    <text evidence="1">The sequence shown here is derived from an EMBL/GenBank/DDBJ whole genome shotgun (WGS) entry which is preliminary data.</text>
</comment>
<organism evidence="1">
    <name type="scientific">Psilocybe cubensis</name>
    <name type="common">Psychedelic mushroom</name>
    <name type="synonym">Stropharia cubensis</name>
    <dbReference type="NCBI Taxonomy" id="181762"/>
    <lineage>
        <taxon>Eukaryota</taxon>
        <taxon>Fungi</taxon>
        <taxon>Dikarya</taxon>
        <taxon>Basidiomycota</taxon>
        <taxon>Agaricomycotina</taxon>
        <taxon>Agaricomycetes</taxon>
        <taxon>Agaricomycetidae</taxon>
        <taxon>Agaricales</taxon>
        <taxon>Agaricineae</taxon>
        <taxon>Strophariaceae</taxon>
        <taxon>Psilocybe</taxon>
    </lineage>
</organism>
<name>A0A8H7XSW6_PSICU</name>
<reference evidence="1" key="1">
    <citation type="submission" date="2021-02" db="EMBL/GenBank/DDBJ databases">
        <title>Psilocybe cubensis genome.</title>
        <authorList>
            <person name="Mckernan K.J."/>
            <person name="Crawford S."/>
            <person name="Trippe A."/>
            <person name="Kane L.T."/>
            <person name="Mclaughlin S."/>
        </authorList>
    </citation>
    <scope>NUCLEOTIDE SEQUENCE [LARGE SCALE GENOMIC DNA]</scope>
    <source>
        <strain evidence="1">MGC-MH-2018</strain>
    </source>
</reference>
<accession>A0A8H7XSW6</accession>
<dbReference type="EMBL" id="JAFIQS010000008">
    <property type="protein sequence ID" value="KAG5166242.1"/>
    <property type="molecule type" value="Genomic_DNA"/>
</dbReference>
<sequence>MASEGGSKLRPFPVEITDAIIDATAELAFTSPTQSDARAHRKSLLSFHATSTDCHRRALVHLFNRISLPLIGGQGRHRLASLRELLNSPTSPRMGLDLVRYIKDVELKFSTAVRKNTRFPYGSQNAFSVERVINDENVALFLHQLHGDGYGIEKLTLAVDSDDSSGGWWIITKGVDWTNLSSHFRLAFQNLLQSPYLAWLDVRNFIYLPYELFRGSKVTSLTWNLDKNIVIPPAWSYQADASSVPDLNHTLSMEYPQIEYLDTNCLHRLPDTAACASVKGLKTLCVGSLAGNVPPTVSSNLLRLCGGSLKMLGLEFSGPLHFEIPDISSIPNLEVFAVTQSQLQSSPNTIPVQNIEPLAQLLNAQNPMRSLAEVHLYLTIAAAGAIRVAHPAWRAIDEALASVDVYPALCVVKVYVTFMVTVVYRADFSSKDFEEETRRYLEAQFVGCKGRERVELVLDFECDVEALEGDYNPACF</sequence>
<dbReference type="OrthoDB" id="2788229at2759"/>
<proteinExistence type="predicted"/>
<gene>
    <name evidence="1" type="ORF">JR316_008325</name>
</gene>
<dbReference type="AlphaFoldDB" id="A0A8H7XSW6"/>